<evidence type="ECO:0000256" key="1">
    <source>
        <dbReference type="SAM" id="Coils"/>
    </source>
</evidence>
<evidence type="ECO:0000313" key="4">
    <source>
        <dbReference type="Proteomes" id="UP000811246"/>
    </source>
</evidence>
<keyword evidence="2" id="KW-0812">Transmembrane</keyword>
<reference evidence="3" key="1">
    <citation type="submission" date="2021-01" db="EMBL/GenBank/DDBJ databases">
        <authorList>
            <person name="Lovell J.T."/>
            <person name="Bentley N."/>
            <person name="Bhattarai G."/>
            <person name="Jenkins J.W."/>
            <person name="Sreedasyam A."/>
            <person name="Alarcon Y."/>
            <person name="Bock C."/>
            <person name="Boston L."/>
            <person name="Carlson J."/>
            <person name="Cervantes K."/>
            <person name="Clermont K."/>
            <person name="Krom N."/>
            <person name="Kubenka K."/>
            <person name="Mamidi S."/>
            <person name="Mattison C."/>
            <person name="Monteros M."/>
            <person name="Pisani C."/>
            <person name="Plott C."/>
            <person name="Rajasekar S."/>
            <person name="Rhein H.S."/>
            <person name="Rohla C."/>
            <person name="Song M."/>
            <person name="Hilaire R.S."/>
            <person name="Shu S."/>
            <person name="Wells L."/>
            <person name="Wang X."/>
            <person name="Webber J."/>
            <person name="Heerema R.J."/>
            <person name="Klein P."/>
            <person name="Conner P."/>
            <person name="Grauke L."/>
            <person name="Grimwood J."/>
            <person name="Schmutz J."/>
            <person name="Randall J.J."/>
        </authorList>
    </citation>
    <scope>NUCLEOTIDE SEQUENCE</scope>
    <source>
        <tissue evidence="3">Leaf</tissue>
    </source>
</reference>
<feature type="coiled-coil region" evidence="1">
    <location>
        <begin position="137"/>
        <end position="164"/>
    </location>
</feature>
<accession>A0A922EIV7</accession>
<proteinExistence type="predicted"/>
<keyword evidence="2" id="KW-1133">Transmembrane helix</keyword>
<evidence type="ECO:0000313" key="3">
    <source>
        <dbReference type="EMBL" id="KAG6702780.1"/>
    </source>
</evidence>
<keyword evidence="2" id="KW-0472">Membrane</keyword>
<protein>
    <submittedName>
        <fullName evidence="3">Uncharacterized protein</fullName>
    </submittedName>
</protein>
<gene>
    <name evidence="3" type="ORF">I3842_07G052200</name>
</gene>
<organism evidence="3 4">
    <name type="scientific">Carya illinoinensis</name>
    <name type="common">Pecan</name>
    <dbReference type="NCBI Taxonomy" id="32201"/>
    <lineage>
        <taxon>Eukaryota</taxon>
        <taxon>Viridiplantae</taxon>
        <taxon>Streptophyta</taxon>
        <taxon>Embryophyta</taxon>
        <taxon>Tracheophyta</taxon>
        <taxon>Spermatophyta</taxon>
        <taxon>Magnoliopsida</taxon>
        <taxon>eudicotyledons</taxon>
        <taxon>Gunneridae</taxon>
        <taxon>Pentapetalae</taxon>
        <taxon>rosids</taxon>
        <taxon>fabids</taxon>
        <taxon>Fagales</taxon>
        <taxon>Juglandaceae</taxon>
        <taxon>Carya</taxon>
    </lineage>
</organism>
<sequence length="184" mass="21062">MVDKSVDSTWQQMVDNDRFSLSKAADCFAMHDACNIPEGFSSQFFTGVMAFLMGFVTMVRLTRNMPKKLTEATIYSNPLYCVEPIFKDQEPSHQFHDNAISGTQYMSVLKCIHELEDKVSTLSLKPDAMPAEKEEMLNAAVRRVDALEQELMETKKALEDSLAQQVELMAYLDKKKKKKKLFSW</sequence>
<keyword evidence="1" id="KW-0175">Coiled coil</keyword>
<dbReference type="InterPro" id="IPR051026">
    <property type="entry name" value="PI/PC_transfer"/>
</dbReference>
<dbReference type="EMBL" id="CM031831">
    <property type="protein sequence ID" value="KAG6702780.1"/>
    <property type="molecule type" value="Genomic_DNA"/>
</dbReference>
<dbReference type="PANTHER" id="PTHR45657">
    <property type="entry name" value="CRAL-TRIO DOMAIN-CONTAINING PROTEIN YKL091C-RELATED"/>
    <property type="match status" value="1"/>
</dbReference>
<name>A0A922EIV7_CARIL</name>
<evidence type="ECO:0000256" key="2">
    <source>
        <dbReference type="SAM" id="Phobius"/>
    </source>
</evidence>
<dbReference type="Proteomes" id="UP000811246">
    <property type="component" value="Chromosome 7"/>
</dbReference>
<comment type="caution">
    <text evidence="3">The sequence shown here is derived from an EMBL/GenBank/DDBJ whole genome shotgun (WGS) entry which is preliminary data.</text>
</comment>
<feature type="transmembrane region" description="Helical" evidence="2">
    <location>
        <begin position="40"/>
        <end position="59"/>
    </location>
</feature>
<dbReference type="AlphaFoldDB" id="A0A922EIV7"/>
<dbReference type="PANTHER" id="PTHR45657:SF29">
    <property type="entry name" value="PHOSPHATIDYLINOSITOL_PHOSPHATIDYLCHOLINE TRANSFER PROTEIN SFH12"/>
    <property type="match status" value="1"/>
</dbReference>